<dbReference type="Proteomes" id="UP001203880">
    <property type="component" value="Unassembled WGS sequence"/>
</dbReference>
<comment type="caution">
    <text evidence="1">The sequence shown here is derived from an EMBL/GenBank/DDBJ whole genome shotgun (WGS) entry which is preliminary data.</text>
</comment>
<sequence>MALDPPVATLIDTIRAAPRAGRRRLVALAGAPASGKSTLAEALAQGLNACGCNTQVVPMDGFHLHNPILIERGLLDRKGAPATFDVLGFAHLISRLHAEDEVFYPTFDRARDIAIAGGGLIGPHCDTVIIEGNYLLLDTPQWRDLHKHWDLSIRLDVPLPTLEKRLIDRWLDHGLSQEDATARATRNDIANAHTIAQATLPANVTVTTV</sequence>
<dbReference type="EMBL" id="JAMFMB010000003">
    <property type="protein sequence ID" value="MCL6282618.1"/>
    <property type="molecule type" value="Genomic_DNA"/>
</dbReference>
<dbReference type="PANTHER" id="PTHR10285">
    <property type="entry name" value="URIDINE KINASE"/>
    <property type="match status" value="1"/>
</dbReference>
<dbReference type="InterPro" id="IPR027417">
    <property type="entry name" value="P-loop_NTPase"/>
</dbReference>
<accession>A0ABT0PYG8</accession>
<reference evidence="1" key="1">
    <citation type="submission" date="2022-05" db="EMBL/GenBank/DDBJ databases">
        <authorList>
            <person name="Park J.-S."/>
        </authorList>
    </citation>
    <scope>NUCLEOTIDE SEQUENCE</scope>
    <source>
        <strain evidence="1">2012CJ41-6</strain>
    </source>
</reference>
<dbReference type="Gene3D" id="3.40.50.300">
    <property type="entry name" value="P-loop containing nucleotide triphosphate hydrolases"/>
    <property type="match status" value="1"/>
</dbReference>
<protein>
    <submittedName>
        <fullName evidence="1">AAA family ATPase</fullName>
    </submittedName>
</protein>
<name>A0ABT0PYG8_9RHOB</name>
<dbReference type="SUPFAM" id="SSF52540">
    <property type="entry name" value="P-loop containing nucleoside triphosphate hydrolases"/>
    <property type="match status" value="1"/>
</dbReference>
<organism evidence="1 2">
    <name type="scientific">Ruegeria spongiae</name>
    <dbReference type="NCBI Taxonomy" id="2942209"/>
    <lineage>
        <taxon>Bacteria</taxon>
        <taxon>Pseudomonadati</taxon>
        <taxon>Pseudomonadota</taxon>
        <taxon>Alphaproteobacteria</taxon>
        <taxon>Rhodobacterales</taxon>
        <taxon>Roseobacteraceae</taxon>
        <taxon>Ruegeria</taxon>
    </lineage>
</organism>
<keyword evidence="2" id="KW-1185">Reference proteome</keyword>
<gene>
    <name evidence="1" type="ORF">M3P21_03665</name>
</gene>
<evidence type="ECO:0000313" key="2">
    <source>
        <dbReference type="Proteomes" id="UP001203880"/>
    </source>
</evidence>
<evidence type="ECO:0000313" key="1">
    <source>
        <dbReference type="EMBL" id="MCL6282618.1"/>
    </source>
</evidence>
<proteinExistence type="predicted"/>